<organism evidence="1 2">
    <name type="scientific">Clonostachys chloroleuca</name>
    <dbReference type="NCBI Taxonomy" id="1926264"/>
    <lineage>
        <taxon>Eukaryota</taxon>
        <taxon>Fungi</taxon>
        <taxon>Dikarya</taxon>
        <taxon>Ascomycota</taxon>
        <taxon>Pezizomycotina</taxon>
        <taxon>Sordariomycetes</taxon>
        <taxon>Hypocreomycetidae</taxon>
        <taxon>Hypocreales</taxon>
        <taxon>Bionectriaceae</taxon>
        <taxon>Clonostachys</taxon>
    </lineage>
</organism>
<accession>A0AA35M1Z3</accession>
<protein>
    <submittedName>
        <fullName evidence="1">Uncharacterized protein</fullName>
    </submittedName>
</protein>
<dbReference type="EMBL" id="CABFNP030000852">
    <property type="protein sequence ID" value="CAI6088624.1"/>
    <property type="molecule type" value="Genomic_DNA"/>
</dbReference>
<reference evidence="1" key="1">
    <citation type="submission" date="2023-01" db="EMBL/GenBank/DDBJ databases">
        <authorList>
            <person name="Piombo E."/>
        </authorList>
    </citation>
    <scope>NUCLEOTIDE SEQUENCE</scope>
</reference>
<dbReference type="Proteomes" id="UP001160390">
    <property type="component" value="Unassembled WGS sequence"/>
</dbReference>
<keyword evidence="2" id="KW-1185">Reference proteome</keyword>
<comment type="caution">
    <text evidence="1">The sequence shown here is derived from an EMBL/GenBank/DDBJ whole genome shotgun (WGS) entry which is preliminary data.</text>
</comment>
<sequence length="334" mass="34795">MEVLSWHCPNIDRVNPCSSAGSAIPADENLRTTALSQLGSSVALFWVHVLSAVAAGKLCRLRTPDVPPYVHAISAVVQPFVEDIEDVLYHAEISIGTPAETLGLMPLGFSSKPQLIVAGSGAAEELAATVELDVVEMMGAWVVLAAVEMMGGSELDVVEGSGVAEELGVSETGVVEGSCVVEVIGISEAGVVEGSWVAEELGVSEYSGVVDESGATEELGVCEELGVVEDSTIIEVSDGVEDAGVVEKPGVVNESVYTEELGVVGVSRSREELGVAEDSGVGVTSEDGGLVLHLFFASPGVRMLNTPSKWRNARECIMNCGCWLQRSGFGDGNE</sequence>
<name>A0AA35M1Z3_9HYPO</name>
<evidence type="ECO:0000313" key="1">
    <source>
        <dbReference type="EMBL" id="CAI6088624.1"/>
    </source>
</evidence>
<gene>
    <name evidence="1" type="ORF">CCHLO57077_00016455</name>
</gene>
<dbReference type="AlphaFoldDB" id="A0AA35M1Z3"/>
<evidence type="ECO:0000313" key="2">
    <source>
        <dbReference type="Proteomes" id="UP001160390"/>
    </source>
</evidence>
<proteinExistence type="predicted"/>